<organism evidence="2 3">
    <name type="scientific">Listeria floridensis FSL S10-1187</name>
    <dbReference type="NCBI Taxonomy" id="1265817"/>
    <lineage>
        <taxon>Bacteria</taxon>
        <taxon>Bacillati</taxon>
        <taxon>Bacillota</taxon>
        <taxon>Bacilli</taxon>
        <taxon>Bacillales</taxon>
        <taxon>Listeriaceae</taxon>
        <taxon>Listeria</taxon>
    </lineage>
</organism>
<dbReference type="SUPFAM" id="SSF53098">
    <property type="entry name" value="Ribonuclease H-like"/>
    <property type="match status" value="1"/>
</dbReference>
<keyword evidence="3" id="KW-1185">Reference proteome</keyword>
<comment type="caution">
    <text evidence="2">The sequence shown here is derived from an EMBL/GenBank/DDBJ whole genome shotgun (WGS) entry which is preliminary data.</text>
</comment>
<evidence type="ECO:0000259" key="1">
    <source>
        <dbReference type="SMART" id="SM00479"/>
    </source>
</evidence>
<dbReference type="Pfam" id="PF00929">
    <property type="entry name" value="RNase_T"/>
    <property type="match status" value="1"/>
</dbReference>
<sequence>MENMIIFDLETQSFPVESGIYEVACLAIENYEIVDKLYLGIPIEGYQGSTRFGYGFRDISLNQGAIREFQEFTGRYRYPLVAHNCPFDKKFLEYYHWATKELEFYCSMRAIKHQAPGLDSYSLGKLIRHFGVGSDASHTAFEDVTSLLAVLRLVKPETWFKVGESRRGFSNTSTPIDIENLKSKYNFSAVLQGEVICFTGKSTFTRKKNAGNCDY</sequence>
<dbReference type="InterPro" id="IPR036397">
    <property type="entry name" value="RNaseH_sf"/>
</dbReference>
<proteinExistence type="predicted"/>
<accession>A0ABP3AVA6</accession>
<gene>
    <name evidence="2" type="ORF">MFLO_13358</name>
</gene>
<evidence type="ECO:0000313" key="3">
    <source>
        <dbReference type="Proteomes" id="UP000019249"/>
    </source>
</evidence>
<dbReference type="Gene3D" id="3.30.420.10">
    <property type="entry name" value="Ribonuclease H-like superfamily/Ribonuclease H"/>
    <property type="match status" value="1"/>
</dbReference>
<evidence type="ECO:0000313" key="2">
    <source>
        <dbReference type="EMBL" id="EUJ27449.1"/>
    </source>
</evidence>
<protein>
    <submittedName>
        <fullName evidence="2">DNA polymerase III subunit epsilon-like 3'-5' exonuclease</fullName>
    </submittedName>
</protein>
<dbReference type="CDD" id="cd06127">
    <property type="entry name" value="DEDDh"/>
    <property type="match status" value="1"/>
</dbReference>
<name>A0ABP3AVA6_9LIST</name>
<dbReference type="Proteomes" id="UP000019249">
    <property type="component" value="Unassembled WGS sequence"/>
</dbReference>
<dbReference type="EMBL" id="AODF01000032">
    <property type="protein sequence ID" value="EUJ27449.1"/>
    <property type="molecule type" value="Genomic_DNA"/>
</dbReference>
<reference evidence="2 3" key="1">
    <citation type="journal article" date="2014" name="Int. J. Syst. Evol. Microbiol.">
        <title>Listeria floridensis sp. nov., Listeria aquatica sp. nov., Listeria cornellensis sp. nov., Listeria riparia sp. nov. and Listeria grandensis sp. nov., from agricultural and natural environments.</title>
        <authorList>
            <person name="den Bakker H.C."/>
            <person name="Warchocki S."/>
            <person name="Wright E.M."/>
            <person name="Allred A.F."/>
            <person name="Ahlstrom C."/>
            <person name="Manuel C.S."/>
            <person name="Stasiewicz M.J."/>
            <person name="Burrell A."/>
            <person name="Roof S."/>
            <person name="Strawn L."/>
            <person name="Fortes E.D."/>
            <person name="Nightingale K.K."/>
            <person name="Kephart D."/>
            <person name="Wiedmann M."/>
        </authorList>
    </citation>
    <scope>NUCLEOTIDE SEQUENCE [LARGE SCALE GENOMIC DNA]</scope>
    <source>
        <strain evidence="2 3">FSL S10-1187</strain>
    </source>
</reference>
<dbReference type="SMART" id="SM00479">
    <property type="entry name" value="EXOIII"/>
    <property type="match status" value="1"/>
</dbReference>
<feature type="domain" description="Exonuclease" evidence="1">
    <location>
        <begin position="3"/>
        <end position="160"/>
    </location>
</feature>
<dbReference type="InterPro" id="IPR013520">
    <property type="entry name" value="Ribonucl_H"/>
</dbReference>
<dbReference type="InterPro" id="IPR012337">
    <property type="entry name" value="RNaseH-like_sf"/>
</dbReference>